<evidence type="ECO:0000256" key="1">
    <source>
        <dbReference type="ARBA" id="ARBA00038357"/>
    </source>
</evidence>
<gene>
    <name evidence="3" type="ORF">PHYEVI_LOCUS7072</name>
</gene>
<dbReference type="Gene3D" id="3.10.120.10">
    <property type="entry name" value="Cytochrome b5-like heme/steroid binding domain"/>
    <property type="match status" value="1"/>
</dbReference>
<organism evidence="3 4">
    <name type="scientific">Phyllotreta striolata</name>
    <name type="common">Striped flea beetle</name>
    <name type="synonym">Crioceris striolata</name>
    <dbReference type="NCBI Taxonomy" id="444603"/>
    <lineage>
        <taxon>Eukaryota</taxon>
        <taxon>Metazoa</taxon>
        <taxon>Ecdysozoa</taxon>
        <taxon>Arthropoda</taxon>
        <taxon>Hexapoda</taxon>
        <taxon>Insecta</taxon>
        <taxon>Pterygota</taxon>
        <taxon>Neoptera</taxon>
        <taxon>Endopterygota</taxon>
        <taxon>Coleoptera</taxon>
        <taxon>Polyphaga</taxon>
        <taxon>Cucujiformia</taxon>
        <taxon>Chrysomeloidea</taxon>
        <taxon>Chrysomelidae</taxon>
        <taxon>Galerucinae</taxon>
        <taxon>Alticini</taxon>
        <taxon>Phyllotreta</taxon>
    </lineage>
</organism>
<dbReference type="OrthoDB" id="10257697at2759"/>
<evidence type="ECO:0000259" key="2">
    <source>
        <dbReference type="SMART" id="SM01117"/>
    </source>
</evidence>
<feature type="domain" description="Cytochrome b5 heme-binding" evidence="2">
    <location>
        <begin position="49"/>
        <end position="144"/>
    </location>
</feature>
<dbReference type="InterPro" id="IPR036400">
    <property type="entry name" value="Cyt_B5-like_heme/steroid_sf"/>
</dbReference>
<dbReference type="PANTHER" id="PTHR10281">
    <property type="entry name" value="MEMBRANE-ASSOCIATED PROGESTERONE RECEPTOR COMPONENT-RELATED"/>
    <property type="match status" value="1"/>
</dbReference>
<sequence length="260" mass="29757">MYRKFAALSVTVLVTSFLVPQYTINILGSIIKNSLYPSKRFTKPSQNVLTKEQLKLYNGIDKPELYLSILGEVFDVTKGAKHYGPNQQYNIFVGCDASRSFVTGKFSIEDISDEVADLSKEDLRSLNHWVRFYKKQYTHVGVLLGRYYDENGEITPYGKEVKKLIKSAEKDKEEEKKLQQKYPGCNVEWDPDKGSRFWCSTGSGGIDRDWVGTPMQFYEVNSKSYRCACIKETELDSLGNVKKYDNCDAKSKSCFVKNID</sequence>
<dbReference type="PANTHER" id="PTHR10281:SF4">
    <property type="entry name" value="NEUFERRICIN"/>
    <property type="match status" value="1"/>
</dbReference>
<dbReference type="EMBL" id="OU900096">
    <property type="protein sequence ID" value="CAG9860723.1"/>
    <property type="molecule type" value="Genomic_DNA"/>
</dbReference>
<comment type="similarity">
    <text evidence="1">Belongs to the cytochrome b5 family. MAPR subfamily.</text>
</comment>
<dbReference type="GO" id="GO:0012505">
    <property type="term" value="C:endomembrane system"/>
    <property type="evidence" value="ECO:0007669"/>
    <property type="project" value="TreeGrafter"/>
</dbReference>
<dbReference type="InterPro" id="IPR050577">
    <property type="entry name" value="MAPR/NEUFC/NENF-like"/>
</dbReference>
<dbReference type="SUPFAM" id="SSF55856">
    <property type="entry name" value="Cytochrome b5-like heme/steroid binding domain"/>
    <property type="match status" value="1"/>
</dbReference>
<protein>
    <recommendedName>
        <fullName evidence="2">Cytochrome b5 heme-binding domain-containing protein</fullName>
    </recommendedName>
</protein>
<dbReference type="FunFam" id="3.10.120.10:FF:000003">
    <property type="entry name" value="membrane-associated progesterone receptor component 1"/>
    <property type="match status" value="1"/>
</dbReference>
<name>A0A9N9TPP3_PHYSR</name>
<dbReference type="AlphaFoldDB" id="A0A9N9TPP3"/>
<proteinExistence type="inferred from homology"/>
<dbReference type="SMART" id="SM01117">
    <property type="entry name" value="Cyt-b5"/>
    <property type="match status" value="1"/>
</dbReference>
<reference evidence="3" key="1">
    <citation type="submission" date="2022-01" db="EMBL/GenBank/DDBJ databases">
        <authorList>
            <person name="King R."/>
        </authorList>
    </citation>
    <scope>NUCLEOTIDE SEQUENCE</scope>
</reference>
<dbReference type="Proteomes" id="UP001153712">
    <property type="component" value="Chromosome 3"/>
</dbReference>
<accession>A0A9N9TPP3</accession>
<dbReference type="InterPro" id="IPR001199">
    <property type="entry name" value="Cyt_B5-like_heme/steroid-bd"/>
</dbReference>
<dbReference type="Pfam" id="PF00173">
    <property type="entry name" value="Cyt-b5"/>
    <property type="match status" value="1"/>
</dbReference>
<keyword evidence="4" id="KW-1185">Reference proteome</keyword>
<evidence type="ECO:0000313" key="3">
    <source>
        <dbReference type="EMBL" id="CAG9860723.1"/>
    </source>
</evidence>
<evidence type="ECO:0000313" key="4">
    <source>
        <dbReference type="Proteomes" id="UP001153712"/>
    </source>
</evidence>
<dbReference type="GO" id="GO:0016020">
    <property type="term" value="C:membrane"/>
    <property type="evidence" value="ECO:0007669"/>
    <property type="project" value="TreeGrafter"/>
</dbReference>